<protein>
    <submittedName>
        <fullName evidence="5">Peptidase C15, pyroglutamyl peptidase I-like protein</fullName>
    </submittedName>
</protein>
<sequence length="289" mass="32268">MVKPVSILVTGFGRVGVKALATCLISEVGMAEFSRQAAQQRRAQASSVNNGGNRPLHFYPGAGNLSYSIVTTLPKFLPATSSSQVPVRVVVHPYDIPVIYNEVRTLVPRLYDAYSHDVDIWLHFGMRPGQNSYSMQLVSRRDGYDQDKGITGHMLPASEGDSFFRGCPESLDTTLDTEDVFTRWRSKLLDAPEISPELGSVRIRQSREPGHFICDFLYYSVLAEHWRRKSGVVGSTRSPGLLPVMFLNVPTENSVEQLRRARHVTICLMQALAESWTVKRDGKEDVPKA</sequence>
<gene>
    <name evidence="5" type="ORF">KCU98_g8300</name>
</gene>
<dbReference type="InterPro" id="IPR036440">
    <property type="entry name" value="Peptidase_C15-like_sf"/>
</dbReference>
<reference evidence="5" key="2">
    <citation type="submission" date="2021-08" db="EMBL/GenBank/DDBJ databases">
        <authorList>
            <person name="Gostincar C."/>
            <person name="Sun X."/>
            <person name="Song Z."/>
            <person name="Gunde-Cimerman N."/>
        </authorList>
    </citation>
    <scope>NUCLEOTIDE SEQUENCE</scope>
    <source>
        <strain evidence="5">EXF-9298</strain>
    </source>
</reference>
<evidence type="ECO:0000313" key="5">
    <source>
        <dbReference type="EMBL" id="KAG9980204.1"/>
    </source>
</evidence>
<comment type="caution">
    <text evidence="5">The sequence shown here is derived from an EMBL/GenBank/DDBJ whole genome shotgun (WGS) entry which is preliminary data.</text>
</comment>
<proteinExistence type="inferred from homology"/>
<dbReference type="PANTHER" id="PTHR23402">
    <property type="entry name" value="PROTEASE FAMILY C15 PYROGLUTAMYL-PEPTIDASE I-RELATED"/>
    <property type="match status" value="1"/>
</dbReference>
<evidence type="ECO:0000256" key="3">
    <source>
        <dbReference type="ARBA" id="ARBA00022801"/>
    </source>
</evidence>
<name>A0A9P8JVI9_AURME</name>
<dbReference type="InterPro" id="IPR016125">
    <property type="entry name" value="Peptidase_C15-like"/>
</dbReference>
<keyword evidence="6" id="KW-1185">Reference proteome</keyword>
<evidence type="ECO:0000313" key="6">
    <source>
        <dbReference type="Proteomes" id="UP000729357"/>
    </source>
</evidence>
<reference evidence="5" key="1">
    <citation type="journal article" date="2021" name="J Fungi (Basel)">
        <title>Virulence traits and population genomics of the black yeast Aureobasidium melanogenum.</title>
        <authorList>
            <person name="Cernosa A."/>
            <person name="Sun X."/>
            <person name="Gostincar C."/>
            <person name="Fang C."/>
            <person name="Gunde-Cimerman N."/>
            <person name="Song Z."/>
        </authorList>
    </citation>
    <scope>NUCLEOTIDE SEQUENCE</scope>
    <source>
        <strain evidence="5">EXF-9298</strain>
    </source>
</reference>
<dbReference type="AlphaFoldDB" id="A0A9P8JVI9"/>
<dbReference type="SUPFAM" id="SSF53182">
    <property type="entry name" value="Pyrrolidone carboxyl peptidase (pyroglutamate aminopeptidase)"/>
    <property type="match status" value="1"/>
</dbReference>
<dbReference type="EMBL" id="JAHFXS010001020">
    <property type="protein sequence ID" value="KAG9980204.1"/>
    <property type="molecule type" value="Genomic_DNA"/>
</dbReference>
<evidence type="ECO:0000256" key="2">
    <source>
        <dbReference type="ARBA" id="ARBA00022670"/>
    </source>
</evidence>
<keyword evidence="4" id="KW-0788">Thiol protease</keyword>
<organism evidence="5 6">
    <name type="scientific">Aureobasidium melanogenum</name>
    <name type="common">Aureobasidium pullulans var. melanogenum</name>
    <dbReference type="NCBI Taxonomy" id="46634"/>
    <lineage>
        <taxon>Eukaryota</taxon>
        <taxon>Fungi</taxon>
        <taxon>Dikarya</taxon>
        <taxon>Ascomycota</taxon>
        <taxon>Pezizomycotina</taxon>
        <taxon>Dothideomycetes</taxon>
        <taxon>Dothideomycetidae</taxon>
        <taxon>Dothideales</taxon>
        <taxon>Saccotheciaceae</taxon>
        <taxon>Aureobasidium</taxon>
    </lineage>
</organism>
<dbReference type="GO" id="GO:0008234">
    <property type="term" value="F:cysteine-type peptidase activity"/>
    <property type="evidence" value="ECO:0007669"/>
    <property type="project" value="UniProtKB-KW"/>
</dbReference>
<comment type="similarity">
    <text evidence="1">Belongs to the peptidase C15 family.</text>
</comment>
<dbReference type="PANTHER" id="PTHR23402:SF1">
    <property type="entry name" value="PYROGLUTAMYL-PEPTIDASE I"/>
    <property type="match status" value="1"/>
</dbReference>
<evidence type="ECO:0000256" key="4">
    <source>
        <dbReference type="ARBA" id="ARBA00022807"/>
    </source>
</evidence>
<dbReference type="Gene3D" id="3.40.630.20">
    <property type="entry name" value="Peptidase C15, pyroglutamyl peptidase I-like"/>
    <property type="match status" value="1"/>
</dbReference>
<dbReference type="GO" id="GO:0006508">
    <property type="term" value="P:proteolysis"/>
    <property type="evidence" value="ECO:0007669"/>
    <property type="project" value="UniProtKB-KW"/>
</dbReference>
<evidence type="ECO:0000256" key="1">
    <source>
        <dbReference type="ARBA" id="ARBA00006641"/>
    </source>
</evidence>
<accession>A0A9P8JVI9</accession>
<dbReference type="Proteomes" id="UP000729357">
    <property type="component" value="Unassembled WGS sequence"/>
</dbReference>
<keyword evidence="2" id="KW-0645">Protease</keyword>
<keyword evidence="3" id="KW-0378">Hydrolase</keyword>
<feature type="non-terminal residue" evidence="5">
    <location>
        <position position="289"/>
    </location>
</feature>